<dbReference type="Proteomes" id="UP000011116">
    <property type="component" value="Chromosome 5H"/>
</dbReference>
<reference evidence="3" key="1">
    <citation type="journal article" date="2012" name="Nature">
        <title>A physical, genetic and functional sequence assembly of the barley genome.</title>
        <authorList>
            <consortium name="The International Barley Genome Sequencing Consortium"/>
            <person name="Mayer K.F."/>
            <person name="Waugh R."/>
            <person name="Brown J.W."/>
            <person name="Schulman A."/>
            <person name="Langridge P."/>
            <person name="Platzer M."/>
            <person name="Fincher G.B."/>
            <person name="Muehlbauer G.J."/>
            <person name="Sato K."/>
            <person name="Close T.J."/>
            <person name="Wise R.P."/>
            <person name="Stein N."/>
        </authorList>
    </citation>
    <scope>NUCLEOTIDE SEQUENCE [LARGE SCALE GENOMIC DNA]</scope>
    <source>
        <strain evidence="3">cv. Morex</strain>
    </source>
</reference>
<dbReference type="PANTHER" id="PTHR33530">
    <property type="entry name" value="OS01G0147100 PROTEIN"/>
    <property type="match status" value="1"/>
</dbReference>
<name>A0A8I6YXJ9_HORVV</name>
<dbReference type="Pfam" id="PF12442">
    <property type="entry name" value="DUF3681"/>
    <property type="match status" value="1"/>
</dbReference>
<reference evidence="2" key="3">
    <citation type="submission" date="2022-01" db="UniProtKB">
        <authorList>
            <consortium name="EnsemblPlants"/>
        </authorList>
    </citation>
    <scope>IDENTIFICATION</scope>
    <source>
        <strain evidence="2">subsp. vulgare</strain>
    </source>
</reference>
<dbReference type="Gramene" id="HORVU.MOREX.r2.5HG0445090.1">
    <property type="protein sequence ID" value="HORVU.MOREX.r2.5HG0445090.1.CDS.1"/>
    <property type="gene ID" value="HORVU.MOREX.r2.5HG0445090"/>
</dbReference>
<sequence length="123" mass="13314">MDYFQLAVAVVGWMADGWANEERLPRGLFMSGSVGTVLALAVYIFRPPQGIFLNHGEAYHGTLICAAAWGLVPMVAGIWFSMAELRPGGWRVAAVLILGFTVLPLLLVLALVLGCFLPVKPEE</sequence>
<evidence type="ECO:0000256" key="1">
    <source>
        <dbReference type="SAM" id="Phobius"/>
    </source>
</evidence>
<keyword evidence="1" id="KW-0812">Transmembrane</keyword>
<organism evidence="2 3">
    <name type="scientific">Hordeum vulgare subsp. vulgare</name>
    <name type="common">Domesticated barley</name>
    <dbReference type="NCBI Taxonomy" id="112509"/>
    <lineage>
        <taxon>Eukaryota</taxon>
        <taxon>Viridiplantae</taxon>
        <taxon>Streptophyta</taxon>
        <taxon>Embryophyta</taxon>
        <taxon>Tracheophyta</taxon>
        <taxon>Spermatophyta</taxon>
        <taxon>Magnoliopsida</taxon>
        <taxon>Liliopsida</taxon>
        <taxon>Poales</taxon>
        <taxon>Poaceae</taxon>
        <taxon>BOP clade</taxon>
        <taxon>Pooideae</taxon>
        <taxon>Triticodae</taxon>
        <taxon>Triticeae</taxon>
        <taxon>Hordeinae</taxon>
        <taxon>Hordeum</taxon>
    </lineage>
</organism>
<feature type="transmembrane region" description="Helical" evidence="1">
    <location>
        <begin position="58"/>
        <end position="80"/>
    </location>
</feature>
<dbReference type="AlphaFoldDB" id="A0A8I6YXJ9"/>
<dbReference type="PANTHER" id="PTHR33530:SF15">
    <property type="entry name" value="OS01G0147100 PROTEIN"/>
    <property type="match status" value="1"/>
</dbReference>
<keyword evidence="3" id="KW-1185">Reference proteome</keyword>
<keyword evidence="1" id="KW-0472">Membrane</keyword>
<proteinExistence type="predicted"/>
<feature type="transmembrane region" description="Helical" evidence="1">
    <location>
        <begin position="27"/>
        <end position="46"/>
    </location>
</feature>
<evidence type="ECO:0000313" key="3">
    <source>
        <dbReference type="Proteomes" id="UP000011116"/>
    </source>
</evidence>
<protein>
    <submittedName>
        <fullName evidence="2">Uncharacterized protein</fullName>
    </submittedName>
</protein>
<dbReference type="Gramene" id="HORVU.MOREX.r3.5HG0534970.1">
    <property type="protein sequence ID" value="HORVU.MOREX.r3.5HG0534970.1.CDS1"/>
    <property type="gene ID" value="HORVU.MOREX.r3.5HG0534970"/>
</dbReference>
<evidence type="ECO:0000313" key="2">
    <source>
        <dbReference type="EnsemblPlants" id="HORVU.MOREX.r3.5HG0534970.1.CDS1"/>
    </source>
</evidence>
<feature type="transmembrane region" description="Helical" evidence="1">
    <location>
        <begin position="92"/>
        <end position="119"/>
    </location>
</feature>
<keyword evidence="1" id="KW-1133">Transmembrane helix</keyword>
<reference evidence="2" key="2">
    <citation type="submission" date="2020-10" db="EMBL/GenBank/DDBJ databases">
        <authorList>
            <person name="Scholz U."/>
            <person name="Mascher M."/>
            <person name="Fiebig A."/>
        </authorList>
    </citation>
    <scope>NUCLEOTIDE SEQUENCE [LARGE SCALE GENOMIC DNA]</scope>
    <source>
        <strain evidence="2">cv. Morex</strain>
    </source>
</reference>
<dbReference type="InterPro" id="IPR022149">
    <property type="entry name" value="DUF3681"/>
</dbReference>
<accession>A0A8I6YXJ9</accession>
<dbReference type="EnsemblPlants" id="HORVU.MOREX.r3.5HG0534970.1">
    <property type="protein sequence ID" value="HORVU.MOREX.r3.5HG0534970.1.CDS1"/>
    <property type="gene ID" value="HORVU.MOREX.r3.5HG0534970"/>
</dbReference>